<evidence type="ECO:0000256" key="3">
    <source>
        <dbReference type="ARBA" id="ARBA00023082"/>
    </source>
</evidence>
<dbReference type="InterPro" id="IPR036388">
    <property type="entry name" value="WH-like_DNA-bd_sf"/>
</dbReference>
<comment type="caution">
    <text evidence="7">The sequence shown here is derived from an EMBL/GenBank/DDBJ whole genome shotgun (WGS) entry which is preliminary data.</text>
</comment>
<evidence type="ECO:0000259" key="6">
    <source>
        <dbReference type="Pfam" id="PF08281"/>
    </source>
</evidence>
<dbReference type="SUPFAM" id="SSF88659">
    <property type="entry name" value="Sigma3 and sigma4 domains of RNA polymerase sigma factors"/>
    <property type="match status" value="1"/>
</dbReference>
<sequence length="174" mass="19337">MRWGTVLAEEQDLLSVAQIRRVKAVLALGGVPRDDHADGVQQVRLRLIERLARGAEAPRDLGAWAVAVASNYAVDWHRGRNRQERVSERLKTMGAWRETVPGPEDELLTLAVAEGLDALPALQRQVLILRYYADLTVPRIAEVLAIPAGTVKSRLHAAVRAMRERLEADAVVER</sequence>
<dbReference type="PANTHER" id="PTHR43133">
    <property type="entry name" value="RNA POLYMERASE ECF-TYPE SIGMA FACTO"/>
    <property type="match status" value="1"/>
</dbReference>
<dbReference type="Gene3D" id="1.10.10.10">
    <property type="entry name" value="Winged helix-like DNA-binding domain superfamily/Winged helix DNA-binding domain"/>
    <property type="match status" value="1"/>
</dbReference>
<dbReference type="Pfam" id="PF08281">
    <property type="entry name" value="Sigma70_r4_2"/>
    <property type="match status" value="1"/>
</dbReference>
<gene>
    <name evidence="7" type="ORF">ABZ568_26645</name>
</gene>
<feature type="domain" description="RNA polymerase sigma factor 70 region 4 type 2" evidence="6">
    <location>
        <begin position="112"/>
        <end position="162"/>
    </location>
</feature>
<reference evidence="7 8" key="1">
    <citation type="submission" date="2024-06" db="EMBL/GenBank/DDBJ databases">
        <title>The Natural Products Discovery Center: Release of the First 8490 Sequenced Strains for Exploring Actinobacteria Biosynthetic Diversity.</title>
        <authorList>
            <person name="Kalkreuter E."/>
            <person name="Kautsar S.A."/>
            <person name="Yang D."/>
            <person name="Bader C.D."/>
            <person name="Teijaro C.N."/>
            <person name="Fluegel L."/>
            <person name="Davis C.M."/>
            <person name="Simpson J.R."/>
            <person name="Lauterbach L."/>
            <person name="Steele A.D."/>
            <person name="Gui C."/>
            <person name="Meng S."/>
            <person name="Li G."/>
            <person name="Viehrig K."/>
            <person name="Ye F."/>
            <person name="Su P."/>
            <person name="Kiefer A.F."/>
            <person name="Nichols A."/>
            <person name="Cepeda A.J."/>
            <person name="Yan W."/>
            <person name="Fan B."/>
            <person name="Jiang Y."/>
            <person name="Adhikari A."/>
            <person name="Zheng C.-J."/>
            <person name="Schuster L."/>
            <person name="Cowan T.M."/>
            <person name="Smanski M.J."/>
            <person name="Chevrette M.G."/>
            <person name="De Carvalho L.P.S."/>
            <person name="Shen B."/>
        </authorList>
    </citation>
    <scope>NUCLEOTIDE SEQUENCE [LARGE SCALE GENOMIC DNA]</scope>
    <source>
        <strain evidence="7 8">NPDC019583</strain>
    </source>
</reference>
<dbReference type="InterPro" id="IPR014284">
    <property type="entry name" value="RNA_pol_sigma-70_dom"/>
</dbReference>
<dbReference type="InterPro" id="IPR013249">
    <property type="entry name" value="RNA_pol_sigma70_r4_t2"/>
</dbReference>
<dbReference type="SUPFAM" id="SSF88946">
    <property type="entry name" value="Sigma2 domain of RNA polymerase sigma factors"/>
    <property type="match status" value="1"/>
</dbReference>
<evidence type="ECO:0000256" key="2">
    <source>
        <dbReference type="ARBA" id="ARBA00023015"/>
    </source>
</evidence>
<evidence type="ECO:0000313" key="7">
    <source>
        <dbReference type="EMBL" id="MEU2269916.1"/>
    </source>
</evidence>
<name>A0ABV2Y0X0_9ACTN</name>
<evidence type="ECO:0000256" key="4">
    <source>
        <dbReference type="ARBA" id="ARBA00023125"/>
    </source>
</evidence>
<keyword evidence="2" id="KW-0805">Transcription regulation</keyword>
<evidence type="ECO:0000256" key="5">
    <source>
        <dbReference type="ARBA" id="ARBA00023163"/>
    </source>
</evidence>
<keyword evidence="5" id="KW-0804">Transcription</keyword>
<protein>
    <submittedName>
        <fullName evidence="7">Sigma-70 family RNA polymerase sigma factor</fullName>
    </submittedName>
</protein>
<dbReference type="Gene3D" id="1.10.1740.10">
    <property type="match status" value="1"/>
</dbReference>
<dbReference type="CDD" id="cd06171">
    <property type="entry name" value="Sigma70_r4"/>
    <property type="match status" value="1"/>
</dbReference>
<dbReference type="InterPro" id="IPR013324">
    <property type="entry name" value="RNA_pol_sigma_r3/r4-like"/>
</dbReference>
<dbReference type="NCBIfam" id="TIGR02937">
    <property type="entry name" value="sigma70-ECF"/>
    <property type="match status" value="1"/>
</dbReference>
<dbReference type="EMBL" id="JBEYBN010000043">
    <property type="protein sequence ID" value="MEU2269916.1"/>
    <property type="molecule type" value="Genomic_DNA"/>
</dbReference>
<accession>A0ABV2Y0X0</accession>
<evidence type="ECO:0000313" key="8">
    <source>
        <dbReference type="Proteomes" id="UP001550603"/>
    </source>
</evidence>
<organism evidence="7 8">
    <name type="scientific">Streptomyces olindensis</name>
    <dbReference type="NCBI Taxonomy" id="358823"/>
    <lineage>
        <taxon>Bacteria</taxon>
        <taxon>Bacillati</taxon>
        <taxon>Actinomycetota</taxon>
        <taxon>Actinomycetes</taxon>
        <taxon>Kitasatosporales</taxon>
        <taxon>Streptomycetaceae</taxon>
        <taxon>Streptomyces</taxon>
    </lineage>
</organism>
<keyword evidence="4" id="KW-0238">DNA-binding</keyword>
<dbReference type="RefSeq" id="WP_031113196.1">
    <property type="nucleotide sequence ID" value="NZ_JBEYBN010000043.1"/>
</dbReference>
<keyword evidence="3" id="KW-0731">Sigma factor</keyword>
<evidence type="ECO:0000256" key="1">
    <source>
        <dbReference type="ARBA" id="ARBA00010641"/>
    </source>
</evidence>
<dbReference type="InterPro" id="IPR013325">
    <property type="entry name" value="RNA_pol_sigma_r2"/>
</dbReference>
<dbReference type="PANTHER" id="PTHR43133:SF52">
    <property type="entry name" value="ECF RNA POLYMERASE SIGMA FACTOR SIGL"/>
    <property type="match status" value="1"/>
</dbReference>
<proteinExistence type="inferred from homology"/>
<keyword evidence="8" id="KW-1185">Reference proteome</keyword>
<dbReference type="Proteomes" id="UP001550603">
    <property type="component" value="Unassembled WGS sequence"/>
</dbReference>
<dbReference type="InterPro" id="IPR039425">
    <property type="entry name" value="RNA_pol_sigma-70-like"/>
</dbReference>
<comment type="similarity">
    <text evidence="1">Belongs to the sigma-70 factor family. ECF subfamily.</text>
</comment>